<feature type="DNA-binding region" description="H-T-H motif" evidence="4">
    <location>
        <begin position="35"/>
        <end position="54"/>
    </location>
</feature>
<dbReference type="Gene3D" id="1.10.357.10">
    <property type="entry name" value="Tetracycline Repressor, domain 2"/>
    <property type="match status" value="1"/>
</dbReference>
<reference evidence="6 7" key="1">
    <citation type="submission" date="2023-12" db="EMBL/GenBank/DDBJ databases">
        <title>the genome sequence of Hyalangium sp. s54d21.</title>
        <authorList>
            <person name="Zhang X."/>
        </authorList>
    </citation>
    <scope>NUCLEOTIDE SEQUENCE [LARGE SCALE GENOMIC DNA]</scope>
    <source>
        <strain evidence="7">s54d21</strain>
    </source>
</reference>
<dbReference type="InterPro" id="IPR009057">
    <property type="entry name" value="Homeodomain-like_sf"/>
</dbReference>
<evidence type="ECO:0000313" key="6">
    <source>
        <dbReference type="EMBL" id="MDY7229588.1"/>
    </source>
</evidence>
<proteinExistence type="predicted"/>
<comment type="caution">
    <text evidence="6">The sequence shown here is derived from an EMBL/GenBank/DDBJ whole genome shotgun (WGS) entry which is preliminary data.</text>
</comment>
<keyword evidence="7" id="KW-1185">Reference proteome</keyword>
<dbReference type="SUPFAM" id="SSF48498">
    <property type="entry name" value="Tetracyclin repressor-like, C-terminal domain"/>
    <property type="match status" value="1"/>
</dbReference>
<dbReference type="PROSITE" id="PS50977">
    <property type="entry name" value="HTH_TETR_2"/>
    <property type="match status" value="1"/>
</dbReference>
<evidence type="ECO:0000313" key="7">
    <source>
        <dbReference type="Proteomes" id="UP001291309"/>
    </source>
</evidence>
<keyword evidence="1" id="KW-0805">Transcription regulation</keyword>
<protein>
    <submittedName>
        <fullName evidence="6">TetR/AcrR family transcriptional regulator</fullName>
    </submittedName>
</protein>
<evidence type="ECO:0000256" key="2">
    <source>
        <dbReference type="ARBA" id="ARBA00023125"/>
    </source>
</evidence>
<evidence type="ECO:0000256" key="1">
    <source>
        <dbReference type="ARBA" id="ARBA00023015"/>
    </source>
</evidence>
<dbReference type="InterPro" id="IPR001647">
    <property type="entry name" value="HTH_TetR"/>
</dbReference>
<dbReference type="EMBL" id="JAXIVS010000008">
    <property type="protein sequence ID" value="MDY7229588.1"/>
    <property type="molecule type" value="Genomic_DNA"/>
</dbReference>
<dbReference type="RefSeq" id="WP_321548308.1">
    <property type="nucleotide sequence ID" value="NZ_JAXIVS010000008.1"/>
</dbReference>
<keyword evidence="2 4" id="KW-0238">DNA-binding</keyword>
<sequence length="225" mass="25021">MARPPLSPEAVQQQRERALRAAFVLFTRHGVESVSLRAVAQELEMSPMALYRYFPGGKGELLATLRGSGFEALAAELESAIVGVDDLLERLLRLTLALIHFATSQSALYRLMFDVTQEEEHDVYLATRRERAWRTASTCFAAAIRAGLLRGDPKTLPHVFFAAIHGVIAFEFSTQPDPDRRLSRLIGPMLETLFRGSGGSLATLRRVRRTFRASNPPPVTRRGTS</sequence>
<dbReference type="PANTHER" id="PTHR30055:SF234">
    <property type="entry name" value="HTH-TYPE TRANSCRIPTIONAL REGULATOR BETI"/>
    <property type="match status" value="1"/>
</dbReference>
<dbReference type="Proteomes" id="UP001291309">
    <property type="component" value="Unassembled WGS sequence"/>
</dbReference>
<dbReference type="PANTHER" id="PTHR30055">
    <property type="entry name" value="HTH-TYPE TRANSCRIPTIONAL REGULATOR RUTR"/>
    <property type="match status" value="1"/>
</dbReference>
<gene>
    <name evidence="6" type="ORF">SYV04_24560</name>
</gene>
<organism evidence="6 7">
    <name type="scientific">Hyalangium rubrum</name>
    <dbReference type="NCBI Taxonomy" id="3103134"/>
    <lineage>
        <taxon>Bacteria</taxon>
        <taxon>Pseudomonadati</taxon>
        <taxon>Myxococcota</taxon>
        <taxon>Myxococcia</taxon>
        <taxon>Myxococcales</taxon>
        <taxon>Cystobacterineae</taxon>
        <taxon>Archangiaceae</taxon>
        <taxon>Hyalangium</taxon>
    </lineage>
</organism>
<dbReference type="InterPro" id="IPR050109">
    <property type="entry name" value="HTH-type_TetR-like_transc_reg"/>
</dbReference>
<dbReference type="InterPro" id="IPR025996">
    <property type="entry name" value="MT1864/Rv1816-like_C"/>
</dbReference>
<dbReference type="Pfam" id="PF00440">
    <property type="entry name" value="TetR_N"/>
    <property type="match status" value="1"/>
</dbReference>
<keyword evidence="3" id="KW-0804">Transcription</keyword>
<evidence type="ECO:0000259" key="5">
    <source>
        <dbReference type="PROSITE" id="PS50977"/>
    </source>
</evidence>
<evidence type="ECO:0000256" key="3">
    <source>
        <dbReference type="ARBA" id="ARBA00023163"/>
    </source>
</evidence>
<dbReference type="SUPFAM" id="SSF46689">
    <property type="entry name" value="Homeodomain-like"/>
    <property type="match status" value="1"/>
</dbReference>
<accession>A0ABU5H9T6</accession>
<dbReference type="Pfam" id="PF13305">
    <property type="entry name" value="TetR_C_33"/>
    <property type="match status" value="1"/>
</dbReference>
<dbReference type="InterPro" id="IPR036271">
    <property type="entry name" value="Tet_transcr_reg_TetR-rel_C_sf"/>
</dbReference>
<feature type="domain" description="HTH tetR-type" evidence="5">
    <location>
        <begin position="12"/>
        <end position="72"/>
    </location>
</feature>
<name>A0ABU5H9T6_9BACT</name>
<evidence type="ECO:0000256" key="4">
    <source>
        <dbReference type="PROSITE-ProRule" id="PRU00335"/>
    </source>
</evidence>